<organism evidence="2 3">
    <name type="scientific">Orlajensenia flava</name>
    <dbReference type="NCBI Taxonomy" id="2565934"/>
    <lineage>
        <taxon>Bacteria</taxon>
        <taxon>Bacillati</taxon>
        <taxon>Actinomycetota</taxon>
        <taxon>Actinomycetes</taxon>
        <taxon>Micrococcales</taxon>
        <taxon>Microbacteriaceae</taxon>
        <taxon>Orlajensenia</taxon>
    </lineage>
</organism>
<dbReference type="EMBL" id="SSSN01000007">
    <property type="protein sequence ID" value="THG34044.1"/>
    <property type="molecule type" value="Genomic_DNA"/>
</dbReference>
<evidence type="ECO:0000259" key="1">
    <source>
        <dbReference type="PROSITE" id="PS50995"/>
    </source>
</evidence>
<dbReference type="GO" id="GO:0003700">
    <property type="term" value="F:DNA-binding transcription factor activity"/>
    <property type="evidence" value="ECO:0007669"/>
    <property type="project" value="InterPro"/>
</dbReference>
<comment type="caution">
    <text evidence="2">The sequence shown here is derived from an EMBL/GenBank/DDBJ whole genome shotgun (WGS) entry which is preliminary data.</text>
</comment>
<proteinExistence type="predicted"/>
<dbReference type="InterPro" id="IPR036388">
    <property type="entry name" value="WH-like_DNA-bd_sf"/>
</dbReference>
<reference evidence="2 3" key="1">
    <citation type="submission" date="2019-04" db="EMBL/GenBank/DDBJ databases">
        <authorList>
            <person name="Jiang L."/>
        </authorList>
    </citation>
    <scope>NUCLEOTIDE SEQUENCE [LARGE SCALE GENOMIC DNA]</scope>
    <source>
        <strain evidence="2 3">YIM 131861</strain>
    </source>
</reference>
<sequence>MPLTARADSAVLAALDEYGRLSQADLGRRLGLDRNDINAVVNRLQAGRYVKRVPDADRRRNKIGVTSLGQAHRVDLLTRASLAQDDPLKALLAAERRQLHALLEKILTAHAQQSA</sequence>
<dbReference type="AlphaFoldDB" id="A0A4S4FUD0"/>
<dbReference type="InterPro" id="IPR036390">
    <property type="entry name" value="WH_DNA-bd_sf"/>
</dbReference>
<feature type="domain" description="HTH marR-type" evidence="1">
    <location>
        <begin position="1"/>
        <end position="108"/>
    </location>
</feature>
<dbReference type="SUPFAM" id="SSF46785">
    <property type="entry name" value="Winged helix' DNA-binding domain"/>
    <property type="match status" value="1"/>
</dbReference>
<name>A0A4S4FUD0_9MICO</name>
<keyword evidence="3" id="KW-1185">Reference proteome</keyword>
<dbReference type="Proteomes" id="UP000307380">
    <property type="component" value="Unassembled WGS sequence"/>
</dbReference>
<dbReference type="Pfam" id="PF12802">
    <property type="entry name" value="MarR_2"/>
    <property type="match status" value="1"/>
</dbReference>
<dbReference type="PRINTS" id="PR00598">
    <property type="entry name" value="HTHMARR"/>
</dbReference>
<protein>
    <submittedName>
        <fullName evidence="2">MarR family transcriptional regulator</fullName>
    </submittedName>
</protein>
<accession>A0A4S4FUD0</accession>
<dbReference type="OrthoDB" id="8635520at2"/>
<dbReference type="PROSITE" id="PS50995">
    <property type="entry name" value="HTH_MARR_2"/>
    <property type="match status" value="1"/>
</dbReference>
<evidence type="ECO:0000313" key="3">
    <source>
        <dbReference type="Proteomes" id="UP000307380"/>
    </source>
</evidence>
<dbReference type="InterPro" id="IPR000835">
    <property type="entry name" value="HTH_MarR-typ"/>
</dbReference>
<evidence type="ECO:0000313" key="2">
    <source>
        <dbReference type="EMBL" id="THG34044.1"/>
    </source>
</evidence>
<dbReference type="SMART" id="SM00347">
    <property type="entry name" value="HTH_MARR"/>
    <property type="match status" value="1"/>
</dbReference>
<dbReference type="Gene3D" id="1.10.10.10">
    <property type="entry name" value="Winged helix-like DNA-binding domain superfamily/Winged helix DNA-binding domain"/>
    <property type="match status" value="1"/>
</dbReference>
<gene>
    <name evidence="2" type="ORF">E6C70_11545</name>
</gene>
<dbReference type="RefSeq" id="WP_136424680.1">
    <property type="nucleotide sequence ID" value="NZ_SSSN01000007.1"/>
</dbReference>